<dbReference type="Pfam" id="PF00211">
    <property type="entry name" value="Guanylate_cyc"/>
    <property type="match status" value="1"/>
</dbReference>
<feature type="domain" description="Guanylate cyclase" evidence="1">
    <location>
        <begin position="241"/>
        <end position="376"/>
    </location>
</feature>
<evidence type="ECO:0000313" key="3">
    <source>
        <dbReference type="Proteomes" id="UP000320593"/>
    </source>
</evidence>
<dbReference type="CDD" id="cd07302">
    <property type="entry name" value="CHD"/>
    <property type="match status" value="1"/>
</dbReference>
<dbReference type="GO" id="GO:0004016">
    <property type="term" value="F:adenylate cyclase activity"/>
    <property type="evidence" value="ECO:0007669"/>
    <property type="project" value="UniProtKB-ARBA"/>
</dbReference>
<protein>
    <submittedName>
        <fullName evidence="2">Adenylate cyclase</fullName>
    </submittedName>
</protein>
<dbReference type="GO" id="GO:0035556">
    <property type="term" value="P:intracellular signal transduction"/>
    <property type="evidence" value="ECO:0007669"/>
    <property type="project" value="InterPro"/>
</dbReference>
<organism evidence="2 3">
    <name type="scientific">Roseibium hamelinense</name>
    <dbReference type="NCBI Taxonomy" id="150831"/>
    <lineage>
        <taxon>Bacteria</taxon>
        <taxon>Pseudomonadati</taxon>
        <taxon>Pseudomonadota</taxon>
        <taxon>Alphaproteobacteria</taxon>
        <taxon>Hyphomicrobiales</taxon>
        <taxon>Stappiaceae</taxon>
        <taxon>Roseibium</taxon>
    </lineage>
</organism>
<keyword evidence="3" id="KW-1185">Reference proteome</keyword>
<evidence type="ECO:0000313" key="2">
    <source>
        <dbReference type="EMBL" id="TWI87469.1"/>
    </source>
</evidence>
<dbReference type="PANTHER" id="PTHR43081:SF11">
    <property type="entry name" value="BLR2264 PROTEIN"/>
    <property type="match status" value="1"/>
</dbReference>
<dbReference type="InterPro" id="IPR001054">
    <property type="entry name" value="A/G_cyclase"/>
</dbReference>
<accession>A0A562T1E2</accession>
<dbReference type="AlphaFoldDB" id="A0A562T1E2"/>
<dbReference type="RefSeq" id="WP_145342836.1">
    <property type="nucleotide sequence ID" value="NZ_SMLY01000081.1"/>
</dbReference>
<dbReference type="InterPro" id="IPR050697">
    <property type="entry name" value="Adenylyl/Guanylyl_Cyclase_3/4"/>
</dbReference>
<sequence length="427" mass="46931">MKPLPLDPSPRSYPKNVLLCARSERAASCAPAVQSFEDVKGWLLHDAMRIDDLMLLFEEFLWRCRAAGLPIDRSTLHVGTLHPRMVGLAWNWNAADGLCDEVAAFAGALSQDAFTKNPLYKVLVEGDTVRIRLDVDDNANAYPLMRELADQGYTDYTSFPLSASGNRHNGITFATKHPGGYPEDKVRESLDLVELFALHVEKHIVQRIARNVADTYLGPLAGRRVLEGEIRRGDGEAIDAIIFVSDLRGFTTLADKLEGPDVTGLLNAYFERVSEAIEENGGEILKFIGDGILAVFPRDMPCASTAALTASRQALRAIQAFNDDPGDAFPDRSLWSPLRLGIGLHKGDVFFGNVGGMERLDFTVIGRAVNEAARVEALCKPLAKPLLITEPVAKDLPKMERKSLELMGHHQLRGVENKVAIFSSKDA</sequence>
<dbReference type="PROSITE" id="PS50125">
    <property type="entry name" value="GUANYLATE_CYCLASE_2"/>
    <property type="match status" value="1"/>
</dbReference>
<name>A0A562T1E2_9HYPH</name>
<dbReference type="SMART" id="SM00044">
    <property type="entry name" value="CYCc"/>
    <property type="match status" value="1"/>
</dbReference>
<dbReference type="Proteomes" id="UP000320593">
    <property type="component" value="Unassembled WGS sequence"/>
</dbReference>
<comment type="caution">
    <text evidence="2">The sequence shown here is derived from an EMBL/GenBank/DDBJ whole genome shotgun (WGS) entry which is preliminary data.</text>
</comment>
<evidence type="ECO:0000259" key="1">
    <source>
        <dbReference type="PROSITE" id="PS50125"/>
    </source>
</evidence>
<dbReference type="EMBL" id="VLLF01000004">
    <property type="protein sequence ID" value="TWI87469.1"/>
    <property type="molecule type" value="Genomic_DNA"/>
</dbReference>
<reference evidence="2 3" key="1">
    <citation type="submission" date="2019-07" db="EMBL/GenBank/DDBJ databases">
        <title>Genomic Encyclopedia of Archaeal and Bacterial Type Strains, Phase II (KMG-II): from individual species to whole genera.</title>
        <authorList>
            <person name="Goeker M."/>
        </authorList>
    </citation>
    <scope>NUCLEOTIDE SEQUENCE [LARGE SCALE GENOMIC DNA]</scope>
    <source>
        <strain evidence="2 3">ATCC BAA-252</strain>
    </source>
</reference>
<dbReference type="OrthoDB" id="4565346at2"/>
<dbReference type="SUPFAM" id="SSF55073">
    <property type="entry name" value="Nucleotide cyclase"/>
    <property type="match status" value="1"/>
</dbReference>
<gene>
    <name evidence="2" type="ORF">JM93_02034</name>
</gene>
<dbReference type="InterPro" id="IPR029787">
    <property type="entry name" value="Nucleotide_cyclase"/>
</dbReference>
<dbReference type="GO" id="GO:0006171">
    <property type="term" value="P:cAMP biosynthetic process"/>
    <property type="evidence" value="ECO:0007669"/>
    <property type="project" value="TreeGrafter"/>
</dbReference>
<proteinExistence type="predicted"/>
<dbReference type="PANTHER" id="PTHR43081">
    <property type="entry name" value="ADENYLATE CYCLASE, TERMINAL-DIFFERENTIATION SPECIFIC-RELATED"/>
    <property type="match status" value="1"/>
</dbReference>
<dbReference type="Gene3D" id="3.30.70.1230">
    <property type="entry name" value="Nucleotide cyclase"/>
    <property type="match status" value="1"/>
</dbReference>